<sequence>MAVFFTLYLQPAMKEHYAYIINQHKTAKESDITIATLVAAVVPALLGLCSLMSISTGDPTCTWKGTTMDIFEYFAIKACCSLFKVNMSGIKVNIWDYCRDDGDELQSNAISVYFFHIFDLEGDVSNMDEKRRKYAFRSREAKDV</sequence>
<keyword evidence="1" id="KW-0472">Membrane</keyword>
<dbReference type="Proteomes" id="UP000800093">
    <property type="component" value="Unassembled WGS sequence"/>
</dbReference>
<protein>
    <submittedName>
        <fullName evidence="2">Uncharacterized protein</fullName>
    </submittedName>
</protein>
<comment type="caution">
    <text evidence="2">The sequence shown here is derived from an EMBL/GenBank/DDBJ whole genome shotgun (WGS) entry which is preliminary data.</text>
</comment>
<evidence type="ECO:0000313" key="2">
    <source>
        <dbReference type="EMBL" id="KAF2269116.1"/>
    </source>
</evidence>
<reference evidence="3" key="1">
    <citation type="journal article" date="2020" name="Stud. Mycol.">
        <title>101 Dothideomycetes genomes: A test case for predicting lifestyles and emergence of pathogens.</title>
        <authorList>
            <person name="Haridas S."/>
            <person name="Albert R."/>
            <person name="Binder M."/>
            <person name="Bloem J."/>
            <person name="LaButti K."/>
            <person name="Salamov A."/>
            <person name="Andreopoulos B."/>
            <person name="Baker S."/>
            <person name="Barry K."/>
            <person name="Bills G."/>
            <person name="Bluhm B."/>
            <person name="Cannon C."/>
            <person name="Castanera R."/>
            <person name="Culley D."/>
            <person name="Daum C."/>
            <person name="Ezra D."/>
            <person name="Gonzalez J."/>
            <person name="Henrissat B."/>
            <person name="Kuo A."/>
            <person name="Liang C."/>
            <person name="Lipzen A."/>
            <person name="Lutzoni F."/>
            <person name="Magnuson J."/>
            <person name="Mondo S."/>
            <person name="Nolan M."/>
            <person name="Ohm R."/>
            <person name="Pangilinan J."/>
            <person name="Park H.-J."/>
            <person name="Ramirez L."/>
            <person name="Alfaro M."/>
            <person name="Sun H."/>
            <person name="Tritt A."/>
            <person name="Yoshinaga Y."/>
            <person name="Zwiers L.-H."/>
            <person name="Turgeon B."/>
            <person name="Goodwin S."/>
            <person name="Spatafora J."/>
            <person name="Crous P."/>
            <person name="Grigoriev I."/>
        </authorList>
    </citation>
    <scope>NUCLEOTIDE SEQUENCE [LARGE SCALE GENOMIC DNA]</scope>
    <source>
        <strain evidence="3">CBS 304.66</strain>
    </source>
</reference>
<evidence type="ECO:0000256" key="1">
    <source>
        <dbReference type="SAM" id="Phobius"/>
    </source>
</evidence>
<evidence type="ECO:0000313" key="3">
    <source>
        <dbReference type="Proteomes" id="UP000800093"/>
    </source>
</evidence>
<keyword evidence="3" id="KW-1185">Reference proteome</keyword>
<feature type="transmembrane region" description="Helical" evidence="1">
    <location>
        <begin position="32"/>
        <end position="54"/>
    </location>
</feature>
<proteinExistence type="predicted"/>
<accession>A0A9P4N9J8</accession>
<organism evidence="2 3">
    <name type="scientific">Lojkania enalia</name>
    <dbReference type="NCBI Taxonomy" id="147567"/>
    <lineage>
        <taxon>Eukaryota</taxon>
        <taxon>Fungi</taxon>
        <taxon>Dikarya</taxon>
        <taxon>Ascomycota</taxon>
        <taxon>Pezizomycotina</taxon>
        <taxon>Dothideomycetes</taxon>
        <taxon>Pleosporomycetidae</taxon>
        <taxon>Pleosporales</taxon>
        <taxon>Pleosporales incertae sedis</taxon>
        <taxon>Lojkania</taxon>
    </lineage>
</organism>
<keyword evidence="1" id="KW-1133">Transmembrane helix</keyword>
<dbReference type="EMBL" id="ML986583">
    <property type="protein sequence ID" value="KAF2269116.1"/>
    <property type="molecule type" value="Genomic_DNA"/>
</dbReference>
<keyword evidence="1" id="KW-0812">Transmembrane</keyword>
<name>A0A9P4N9J8_9PLEO</name>
<dbReference type="AlphaFoldDB" id="A0A9P4N9J8"/>
<gene>
    <name evidence="2" type="ORF">CC78DRAFT_575216</name>
</gene>